<dbReference type="RefSeq" id="WP_072631825.1">
    <property type="nucleotide sequence ID" value="NZ_JABBAN010000113.1"/>
</dbReference>
<proteinExistence type="predicted"/>
<evidence type="ECO:0000313" key="1">
    <source>
        <dbReference type="EMBL" id="OJI92451.1"/>
    </source>
</evidence>
<dbReference type="Pfam" id="PF07388">
    <property type="entry name" value="A-2_8-polyST"/>
    <property type="match status" value="1"/>
</dbReference>
<reference evidence="1 2" key="1">
    <citation type="submission" date="2016-10" db="EMBL/GenBank/DDBJ databases">
        <title>Genome sequence of Planktotalea frisia SH6-1.</title>
        <authorList>
            <person name="Poehlein A."/>
            <person name="Bakenhus I."/>
            <person name="Voget S."/>
            <person name="Brinkhoff T."/>
            <person name="Simon M."/>
        </authorList>
    </citation>
    <scope>NUCLEOTIDE SEQUENCE [LARGE SCALE GENOMIC DNA]</scope>
    <source>
        <strain evidence="1 2">SH6-1</strain>
    </source>
</reference>
<dbReference type="STRING" id="696762.PFRI_33210"/>
<dbReference type="AlphaFoldDB" id="A0A1L9NT99"/>
<sequence>MSILDHQPKQIGFHASAADELHVCNNLRHLVFALADIVGRLATAKILYLEDDAPLSPSLKTRLLRAYPNVDIAFSYDSEQIMLFAGNPEAGVIGRNIQFDWALGFVRATHSALPILLGQRFETGYIYHSGFFTSKRAAFSCNHVVMRESGLNNYVSFPVALGKAILRTCSGLNPSRQIWGEEAWVDIIEVSRPEYLPENVKGKGRKLAFSDLLKKLNSAQAFELAHVFVPEPPLFAALGKPRCLVITQPLDLIGLCSTREKRGLYQRIINGLSAQGYDVHIKHHPRDEPYELDNCLTMSGAFPVELLAALQLPKFDLAVALCSASLMEGNALIAEKVVQFLKPEQFKDAGLAKWVATLPQCLSDL</sequence>
<keyword evidence="2" id="KW-1185">Reference proteome</keyword>
<comment type="caution">
    <text evidence="1">The sequence shown here is derived from an EMBL/GenBank/DDBJ whole genome shotgun (WGS) entry which is preliminary data.</text>
</comment>
<protein>
    <submittedName>
        <fullName evidence="1">Uncharacterized protein</fullName>
    </submittedName>
</protein>
<accession>A0A1L9NT99</accession>
<dbReference type="EMBL" id="MLCB01000181">
    <property type="protein sequence ID" value="OJI92451.1"/>
    <property type="molecule type" value="Genomic_DNA"/>
</dbReference>
<dbReference type="OrthoDB" id="7846722at2"/>
<evidence type="ECO:0000313" key="2">
    <source>
        <dbReference type="Proteomes" id="UP000184514"/>
    </source>
</evidence>
<name>A0A1L9NT99_9RHOB</name>
<organism evidence="1 2">
    <name type="scientific">Planktotalea frisia</name>
    <dbReference type="NCBI Taxonomy" id="696762"/>
    <lineage>
        <taxon>Bacteria</taxon>
        <taxon>Pseudomonadati</taxon>
        <taxon>Pseudomonadota</taxon>
        <taxon>Alphaproteobacteria</taxon>
        <taxon>Rhodobacterales</taxon>
        <taxon>Paracoccaceae</taxon>
        <taxon>Planktotalea</taxon>
    </lineage>
</organism>
<gene>
    <name evidence="1" type="ORF">PFRI_33210</name>
</gene>
<dbReference type="Proteomes" id="UP000184514">
    <property type="component" value="Unassembled WGS sequence"/>
</dbReference>
<dbReference type="InterPro" id="IPR010866">
    <property type="entry name" value="A-2_8-polyST"/>
</dbReference>